<feature type="domain" description="Peptidase S1" evidence="4">
    <location>
        <begin position="149"/>
        <end position="410"/>
    </location>
</feature>
<gene>
    <name evidence="5" type="ORF">GCM10010517_45720</name>
</gene>
<dbReference type="Proteomes" id="UP001500831">
    <property type="component" value="Unassembled WGS sequence"/>
</dbReference>
<feature type="chain" id="PRO_5045077189" description="Peptidase S1 domain-containing protein" evidence="3">
    <location>
        <begin position="28"/>
        <end position="411"/>
    </location>
</feature>
<evidence type="ECO:0000313" key="5">
    <source>
        <dbReference type="EMBL" id="GAA2882588.1"/>
    </source>
</evidence>
<evidence type="ECO:0000256" key="1">
    <source>
        <dbReference type="ARBA" id="ARBA00022729"/>
    </source>
</evidence>
<keyword evidence="1 3" id="KW-0732">Signal</keyword>
<feature type="compositionally biased region" description="Low complexity" evidence="2">
    <location>
        <begin position="81"/>
        <end position="146"/>
    </location>
</feature>
<dbReference type="PANTHER" id="PTHR15462">
    <property type="entry name" value="SERINE PROTEASE"/>
    <property type="match status" value="1"/>
</dbReference>
<accession>A0ABP6IIN1</accession>
<dbReference type="InterPro" id="IPR043504">
    <property type="entry name" value="Peptidase_S1_PA_chymotrypsin"/>
</dbReference>
<evidence type="ECO:0000259" key="4">
    <source>
        <dbReference type="PROSITE" id="PS50240"/>
    </source>
</evidence>
<dbReference type="InterPro" id="IPR009003">
    <property type="entry name" value="Peptidase_S1_PA"/>
</dbReference>
<dbReference type="InterPro" id="IPR050966">
    <property type="entry name" value="Glutamyl_endopeptidase"/>
</dbReference>
<comment type="caution">
    <text evidence="5">The sequence shown here is derived from an EMBL/GenBank/DDBJ whole genome shotgun (WGS) entry which is preliminary data.</text>
</comment>
<feature type="signal peptide" evidence="3">
    <location>
        <begin position="1"/>
        <end position="27"/>
    </location>
</feature>
<feature type="region of interest" description="Disordered" evidence="2">
    <location>
        <begin position="75"/>
        <end position="157"/>
    </location>
</feature>
<dbReference type="EMBL" id="BAAAVI010000034">
    <property type="protein sequence ID" value="GAA2882588.1"/>
    <property type="molecule type" value="Genomic_DNA"/>
</dbReference>
<dbReference type="Gene3D" id="2.40.10.10">
    <property type="entry name" value="Trypsin-like serine proteases"/>
    <property type="match status" value="2"/>
</dbReference>
<organism evidence="5 6">
    <name type="scientific">Streptosporangium fragile</name>
    <dbReference type="NCBI Taxonomy" id="46186"/>
    <lineage>
        <taxon>Bacteria</taxon>
        <taxon>Bacillati</taxon>
        <taxon>Actinomycetota</taxon>
        <taxon>Actinomycetes</taxon>
        <taxon>Streptosporangiales</taxon>
        <taxon>Streptosporangiaceae</taxon>
        <taxon>Streptosporangium</taxon>
    </lineage>
</organism>
<name>A0ABP6IIN1_9ACTN</name>
<protein>
    <recommendedName>
        <fullName evidence="4">Peptidase S1 domain-containing protein</fullName>
    </recommendedName>
</protein>
<sequence>MFPRVRRLSATLGALLAACVTAMSTFAGSAAAISLDGVPNGITSITLTKSNADMKRIAEYWSPARLKQAVNNVPATPELKGSTSSASPTPTSATGSATAAAASAGGAETSTAASATTTASSGSTETGTKTDTATGAKNGTGTSTSSPQVVAPSLPKKRAAASGASPITVGKVFFRFDNKDYWCSASSVASANHNLVATAAHCAYDAKQGKAAEYWIFIPGYDQGETPYGIYVGHSLNLHEDFVGKGDYDYDYAFVTVHDGFRWKAGKTAGTYEMENVGSLEDNVGGQGLTTRRGTGLFTLAFGYPAAPHPDGSRPYDGQQLKSCRGLTIKVKAPARLVEYGTALNCTFTSGASGGPWLIGYDTKRAVGYLNGVNSFGWDTDTDRKYDRISSPYFIASTYAVYRWAAGQQAP</sequence>
<keyword evidence="6" id="KW-1185">Reference proteome</keyword>
<reference evidence="6" key="1">
    <citation type="journal article" date="2019" name="Int. J. Syst. Evol. Microbiol.">
        <title>The Global Catalogue of Microorganisms (GCM) 10K type strain sequencing project: providing services to taxonomists for standard genome sequencing and annotation.</title>
        <authorList>
            <consortium name="The Broad Institute Genomics Platform"/>
            <consortium name="The Broad Institute Genome Sequencing Center for Infectious Disease"/>
            <person name="Wu L."/>
            <person name="Ma J."/>
        </authorList>
    </citation>
    <scope>NUCLEOTIDE SEQUENCE [LARGE SCALE GENOMIC DNA]</scope>
    <source>
        <strain evidence="6">JCM 6242</strain>
    </source>
</reference>
<dbReference type="SUPFAM" id="SSF50494">
    <property type="entry name" value="Trypsin-like serine proteases"/>
    <property type="match status" value="1"/>
</dbReference>
<dbReference type="InterPro" id="IPR001254">
    <property type="entry name" value="Trypsin_dom"/>
</dbReference>
<dbReference type="PROSITE" id="PS50240">
    <property type="entry name" value="TRYPSIN_DOM"/>
    <property type="match status" value="1"/>
</dbReference>
<evidence type="ECO:0000256" key="2">
    <source>
        <dbReference type="SAM" id="MobiDB-lite"/>
    </source>
</evidence>
<evidence type="ECO:0000313" key="6">
    <source>
        <dbReference type="Proteomes" id="UP001500831"/>
    </source>
</evidence>
<proteinExistence type="predicted"/>
<evidence type="ECO:0000256" key="3">
    <source>
        <dbReference type="SAM" id="SignalP"/>
    </source>
</evidence>
<dbReference type="RefSeq" id="WP_344975039.1">
    <property type="nucleotide sequence ID" value="NZ_BAAAVI010000034.1"/>
</dbReference>
<dbReference type="PROSITE" id="PS51257">
    <property type="entry name" value="PROKAR_LIPOPROTEIN"/>
    <property type="match status" value="1"/>
</dbReference>